<evidence type="ECO:0000256" key="1">
    <source>
        <dbReference type="ARBA" id="ARBA00007435"/>
    </source>
</evidence>
<name>A0ABS1JAA7_9BACL</name>
<dbReference type="InterPro" id="IPR050190">
    <property type="entry name" value="UPF0213_domain"/>
</dbReference>
<dbReference type="Gene3D" id="3.40.1440.10">
    <property type="entry name" value="GIY-YIG endonuclease"/>
    <property type="match status" value="1"/>
</dbReference>
<comment type="similarity">
    <text evidence="1">Belongs to the UPF0213 family.</text>
</comment>
<dbReference type="InterPro" id="IPR035901">
    <property type="entry name" value="GIY-YIG_endonuc_sf"/>
</dbReference>
<keyword evidence="4" id="KW-1185">Reference proteome</keyword>
<evidence type="ECO:0000313" key="3">
    <source>
        <dbReference type="EMBL" id="MBL0387212.1"/>
    </source>
</evidence>
<protein>
    <submittedName>
        <fullName evidence="3">GIY-YIG nuclease family protein</fullName>
    </submittedName>
</protein>
<evidence type="ECO:0000313" key="4">
    <source>
        <dbReference type="Proteomes" id="UP000602284"/>
    </source>
</evidence>
<organism evidence="3 4">
    <name type="scientific">Tumebacillus amylolyticus</name>
    <dbReference type="NCBI Taxonomy" id="2801339"/>
    <lineage>
        <taxon>Bacteria</taxon>
        <taxon>Bacillati</taxon>
        <taxon>Bacillota</taxon>
        <taxon>Bacilli</taxon>
        <taxon>Bacillales</taxon>
        <taxon>Alicyclobacillaceae</taxon>
        <taxon>Tumebacillus</taxon>
    </lineage>
</organism>
<comment type="caution">
    <text evidence="3">The sequence shown here is derived from an EMBL/GenBank/DDBJ whole genome shotgun (WGS) entry which is preliminary data.</text>
</comment>
<proteinExistence type="inferred from homology"/>
<dbReference type="Proteomes" id="UP000602284">
    <property type="component" value="Unassembled WGS sequence"/>
</dbReference>
<dbReference type="RefSeq" id="WP_201634988.1">
    <property type="nucleotide sequence ID" value="NZ_JAEQNB010000003.1"/>
</dbReference>
<dbReference type="SUPFAM" id="SSF82771">
    <property type="entry name" value="GIY-YIG endonuclease"/>
    <property type="match status" value="1"/>
</dbReference>
<sequence>MVYVYLLECKDRSLYTGITKDLHKRIQEHRSGRGAKYTRGRGPLVLRYVEVQLDKPDALRREIEIKKLTRKQKDKLIANACLLPCADSQVE</sequence>
<dbReference type="PROSITE" id="PS50164">
    <property type="entry name" value="GIY_YIG"/>
    <property type="match status" value="1"/>
</dbReference>
<accession>A0ABS1JAA7</accession>
<dbReference type="SMART" id="SM00465">
    <property type="entry name" value="GIYc"/>
    <property type="match status" value="1"/>
</dbReference>
<dbReference type="EMBL" id="JAEQNB010000003">
    <property type="protein sequence ID" value="MBL0387212.1"/>
    <property type="molecule type" value="Genomic_DNA"/>
</dbReference>
<gene>
    <name evidence="3" type="ORF">JJB07_11180</name>
</gene>
<dbReference type="CDD" id="cd10456">
    <property type="entry name" value="GIY-YIG_UPF0213"/>
    <property type="match status" value="1"/>
</dbReference>
<dbReference type="Pfam" id="PF01541">
    <property type="entry name" value="GIY-YIG"/>
    <property type="match status" value="1"/>
</dbReference>
<dbReference type="PANTHER" id="PTHR34477">
    <property type="entry name" value="UPF0213 PROTEIN YHBQ"/>
    <property type="match status" value="1"/>
</dbReference>
<dbReference type="InterPro" id="IPR000305">
    <property type="entry name" value="GIY-YIG_endonuc"/>
</dbReference>
<feature type="domain" description="GIY-YIG" evidence="2">
    <location>
        <begin position="1"/>
        <end position="75"/>
    </location>
</feature>
<evidence type="ECO:0000259" key="2">
    <source>
        <dbReference type="PROSITE" id="PS50164"/>
    </source>
</evidence>
<dbReference type="PANTHER" id="PTHR34477:SF1">
    <property type="entry name" value="UPF0213 PROTEIN YHBQ"/>
    <property type="match status" value="1"/>
</dbReference>
<reference evidence="3 4" key="1">
    <citation type="submission" date="2021-01" db="EMBL/GenBank/DDBJ databases">
        <title>Tumebacillus sp. strain ITR2 16S ribosomal RNA gene Genome sequencing and assembly.</title>
        <authorList>
            <person name="Kang M."/>
        </authorList>
    </citation>
    <scope>NUCLEOTIDE SEQUENCE [LARGE SCALE GENOMIC DNA]</scope>
    <source>
        <strain evidence="3 4">ITR2</strain>
    </source>
</reference>